<dbReference type="GO" id="GO:0008270">
    <property type="term" value="F:zinc ion binding"/>
    <property type="evidence" value="ECO:0007669"/>
    <property type="project" value="InterPro"/>
</dbReference>
<dbReference type="Proteomes" id="UP001165565">
    <property type="component" value="Unassembled WGS sequence"/>
</dbReference>
<feature type="compositionally biased region" description="Low complexity" evidence="2">
    <location>
        <begin position="175"/>
        <end position="192"/>
    </location>
</feature>
<feature type="region of interest" description="Disordered" evidence="2">
    <location>
        <begin position="169"/>
        <end position="289"/>
    </location>
</feature>
<dbReference type="Gene3D" id="1.10.10.1550">
    <property type="entry name" value="ROS/MUCR transcriptional regulator protein"/>
    <property type="match status" value="1"/>
</dbReference>
<comment type="caution">
    <text evidence="3">The sequence shown here is derived from an EMBL/GenBank/DDBJ whole genome shotgun (WGS) entry which is preliminary data.</text>
</comment>
<dbReference type="GO" id="GO:0006355">
    <property type="term" value="P:regulation of DNA-templated transcription"/>
    <property type="evidence" value="ECO:0007669"/>
    <property type="project" value="InterPro"/>
</dbReference>
<dbReference type="Pfam" id="PF05443">
    <property type="entry name" value="ROS_MUCR"/>
    <property type="match status" value="1"/>
</dbReference>
<feature type="compositionally biased region" description="Low complexity" evidence="2">
    <location>
        <begin position="202"/>
        <end position="242"/>
    </location>
</feature>
<evidence type="ECO:0000313" key="4">
    <source>
        <dbReference type="Proteomes" id="UP001165565"/>
    </source>
</evidence>
<dbReference type="InterPro" id="IPR041920">
    <property type="entry name" value="ROS/MUCR_sf"/>
</dbReference>
<evidence type="ECO:0000313" key="3">
    <source>
        <dbReference type="EMBL" id="MCW6537735.1"/>
    </source>
</evidence>
<dbReference type="InterPro" id="IPR008807">
    <property type="entry name" value="ROS_MUCR"/>
</dbReference>
<evidence type="ECO:0000256" key="2">
    <source>
        <dbReference type="SAM" id="MobiDB-lite"/>
    </source>
</evidence>
<gene>
    <name evidence="3" type="ORF">NEE01_23420</name>
</gene>
<proteinExistence type="inferred from homology"/>
<accession>A0AA41ZBY3</accession>
<keyword evidence="4" id="KW-1185">Reference proteome</keyword>
<comment type="similarity">
    <text evidence="1">Belongs to the ros/MucR family.</text>
</comment>
<reference evidence="3" key="1">
    <citation type="submission" date="2022-06" db="EMBL/GenBank/DDBJ databases">
        <title>Sphingomonas sp. nov. isolated from rhizosphere soil of tomato.</title>
        <authorList>
            <person name="Dong H."/>
            <person name="Gao R."/>
        </authorList>
    </citation>
    <scope>NUCLEOTIDE SEQUENCE</scope>
    <source>
        <strain evidence="3">MMSM24</strain>
    </source>
</reference>
<feature type="compositionally biased region" description="Basic residues" evidence="2">
    <location>
        <begin position="272"/>
        <end position="282"/>
    </location>
</feature>
<organism evidence="3 4">
    <name type="scientific">Sphingomonas lycopersici</name>
    <dbReference type="NCBI Taxonomy" id="2951807"/>
    <lineage>
        <taxon>Bacteria</taxon>
        <taxon>Pseudomonadati</taxon>
        <taxon>Pseudomonadota</taxon>
        <taxon>Alphaproteobacteria</taxon>
        <taxon>Sphingomonadales</taxon>
        <taxon>Sphingomonadaceae</taxon>
        <taxon>Sphingomonas</taxon>
    </lineage>
</organism>
<protein>
    <submittedName>
        <fullName evidence="3">MucR family transcriptional regulator</fullName>
    </submittedName>
</protein>
<evidence type="ECO:0000256" key="1">
    <source>
        <dbReference type="ARBA" id="ARBA00007031"/>
    </source>
</evidence>
<dbReference type="RefSeq" id="WP_265271932.1">
    <property type="nucleotide sequence ID" value="NZ_JANFAV010000031.1"/>
</dbReference>
<dbReference type="AlphaFoldDB" id="A0AA41ZBY3"/>
<dbReference type="GO" id="GO:0003677">
    <property type="term" value="F:DNA binding"/>
    <property type="evidence" value="ECO:0007669"/>
    <property type="project" value="InterPro"/>
</dbReference>
<dbReference type="EMBL" id="JANFAV010000031">
    <property type="protein sequence ID" value="MCW6537735.1"/>
    <property type="molecule type" value="Genomic_DNA"/>
</dbReference>
<sequence length="289" mass="29852">MTESVQPDVTAMTVSLLSAYVSNNNVPAADLAALIETTRKALIGKTTLAEPAAEVFVAATTVRKSLASPDHILSMIDGKPYKTLKRHISTHGLTVEEYRARYKLPHDYPLVAENYSASRREVAQRLGLGRKPAVKVETPVATAEVAAPVTANAPAVAVAADKPVVKAPRGKAKAADAPPKAAAAAVGKPVRAAKTEANEPTASKAKAPARQAKAKPAPVAPANVAEAVPASTAAPAKNGAAKPARKPREKAAIAKSATSLTADLTSVEAKAPKKRATLRPRFKGAPDKA</sequence>
<name>A0AA41ZBY3_9SPHN</name>